<dbReference type="PANTHER" id="PTHR43024:SF1">
    <property type="entry name" value="UDP-N-ACETYLMURAMOYL-TRIPEPTIDE--D-ALANYL-D-ALANINE LIGASE"/>
    <property type="match status" value="1"/>
</dbReference>
<comment type="catalytic activity">
    <reaction evidence="10 11">
        <text>D-alanyl-D-alanine + UDP-N-acetyl-alpha-D-muramoyl-L-alanyl-gamma-D-glutamyl-meso-2,6-diaminopimelate + ATP = UDP-N-acetyl-alpha-D-muramoyl-L-alanyl-gamma-D-glutamyl-meso-2,6-diaminopimeloyl-D-alanyl-D-alanine + ADP + phosphate + H(+)</text>
        <dbReference type="Rhea" id="RHEA:28374"/>
        <dbReference type="ChEBI" id="CHEBI:15378"/>
        <dbReference type="ChEBI" id="CHEBI:30616"/>
        <dbReference type="ChEBI" id="CHEBI:43474"/>
        <dbReference type="ChEBI" id="CHEBI:57822"/>
        <dbReference type="ChEBI" id="CHEBI:61386"/>
        <dbReference type="ChEBI" id="CHEBI:83905"/>
        <dbReference type="ChEBI" id="CHEBI:456216"/>
        <dbReference type="EC" id="6.3.2.10"/>
    </reaction>
</comment>
<protein>
    <recommendedName>
        <fullName evidence="10 11">UDP-N-acetylmuramoyl-tripeptide--D-alanyl-D-alanine ligase</fullName>
        <ecNumber evidence="10 11">6.3.2.10</ecNumber>
    </recommendedName>
    <alternativeName>
        <fullName evidence="10">D-alanyl-D-alanine-adding enzyme</fullName>
    </alternativeName>
</protein>
<dbReference type="PANTHER" id="PTHR43024">
    <property type="entry name" value="UDP-N-ACETYLMURAMOYL-TRIPEPTIDE--D-ALANYL-D-ALANINE LIGASE"/>
    <property type="match status" value="1"/>
</dbReference>
<reference evidence="15 16" key="1">
    <citation type="submission" date="2019-02" db="EMBL/GenBank/DDBJ databases">
        <title>Bacterial novel species Emticicia sp. 17J42-9 isolated from soil.</title>
        <authorList>
            <person name="Jung H.-Y."/>
        </authorList>
    </citation>
    <scope>NUCLEOTIDE SEQUENCE [LARGE SCALE GENOMIC DNA]</scope>
    <source>
        <strain evidence="15 16">17J42-9</strain>
    </source>
</reference>
<dbReference type="SUPFAM" id="SSF63418">
    <property type="entry name" value="MurE/MurF N-terminal domain"/>
    <property type="match status" value="1"/>
</dbReference>
<dbReference type="InterPro" id="IPR013221">
    <property type="entry name" value="Mur_ligase_cen"/>
</dbReference>
<evidence type="ECO:0000256" key="4">
    <source>
        <dbReference type="ARBA" id="ARBA00022741"/>
    </source>
</evidence>
<keyword evidence="16" id="KW-1185">Reference proteome</keyword>
<gene>
    <name evidence="10" type="primary">murF</name>
    <name evidence="15" type="ORF">EWM59_11050</name>
</gene>
<dbReference type="UniPathway" id="UPA00219"/>
<dbReference type="RefSeq" id="WP_130021034.1">
    <property type="nucleotide sequence ID" value="NZ_SEWF01000013.1"/>
</dbReference>
<evidence type="ECO:0000256" key="5">
    <source>
        <dbReference type="ARBA" id="ARBA00022840"/>
    </source>
</evidence>
<evidence type="ECO:0000259" key="14">
    <source>
        <dbReference type="Pfam" id="PF08245"/>
    </source>
</evidence>
<dbReference type="GO" id="GO:0051301">
    <property type="term" value="P:cell division"/>
    <property type="evidence" value="ECO:0007669"/>
    <property type="project" value="UniProtKB-KW"/>
</dbReference>
<feature type="domain" description="Mur ligase C-terminal" evidence="13">
    <location>
        <begin position="302"/>
        <end position="420"/>
    </location>
</feature>
<dbReference type="GO" id="GO:0009252">
    <property type="term" value="P:peptidoglycan biosynthetic process"/>
    <property type="evidence" value="ECO:0007669"/>
    <property type="project" value="UniProtKB-UniRule"/>
</dbReference>
<dbReference type="InterPro" id="IPR051046">
    <property type="entry name" value="MurCDEF_CellWall_CoF430Synth"/>
</dbReference>
<feature type="domain" description="Mur ligase central" evidence="14">
    <location>
        <begin position="96"/>
        <end position="278"/>
    </location>
</feature>
<keyword evidence="4 10" id="KW-0547">Nucleotide-binding</keyword>
<evidence type="ECO:0000256" key="10">
    <source>
        <dbReference type="HAMAP-Rule" id="MF_02019"/>
    </source>
</evidence>
<comment type="subcellular location">
    <subcellularLocation>
        <location evidence="10 11">Cytoplasm</location>
    </subcellularLocation>
</comment>
<evidence type="ECO:0000259" key="13">
    <source>
        <dbReference type="Pfam" id="PF02875"/>
    </source>
</evidence>
<dbReference type="Pfam" id="PF01225">
    <property type="entry name" value="Mur_ligase"/>
    <property type="match status" value="1"/>
</dbReference>
<dbReference type="GO" id="GO:0008360">
    <property type="term" value="P:regulation of cell shape"/>
    <property type="evidence" value="ECO:0007669"/>
    <property type="project" value="UniProtKB-KW"/>
</dbReference>
<evidence type="ECO:0000256" key="1">
    <source>
        <dbReference type="ARBA" id="ARBA00022490"/>
    </source>
</evidence>
<dbReference type="InterPro" id="IPR000713">
    <property type="entry name" value="Mur_ligase_N"/>
</dbReference>
<dbReference type="HAMAP" id="MF_02019">
    <property type="entry name" value="MurF"/>
    <property type="match status" value="1"/>
</dbReference>
<dbReference type="SUPFAM" id="SSF53244">
    <property type="entry name" value="MurD-like peptide ligases, peptide-binding domain"/>
    <property type="match status" value="1"/>
</dbReference>
<keyword evidence="5 10" id="KW-0067">ATP-binding</keyword>
<dbReference type="EMBL" id="SEWF01000013">
    <property type="protein sequence ID" value="RYU95642.1"/>
    <property type="molecule type" value="Genomic_DNA"/>
</dbReference>
<dbReference type="GO" id="GO:0008766">
    <property type="term" value="F:UDP-N-acetylmuramoylalanyl-D-glutamyl-2,6-diaminopimelate-D-alanyl-D-alanine ligase activity"/>
    <property type="evidence" value="ECO:0007669"/>
    <property type="project" value="RHEA"/>
</dbReference>
<dbReference type="GO" id="GO:0047480">
    <property type="term" value="F:UDP-N-acetylmuramoyl-tripeptide-D-alanyl-D-alanine ligase activity"/>
    <property type="evidence" value="ECO:0007669"/>
    <property type="project" value="UniProtKB-UniRule"/>
</dbReference>
<organism evidence="15 16">
    <name type="scientific">Emticicia agri</name>
    <dbReference type="NCBI Taxonomy" id="2492393"/>
    <lineage>
        <taxon>Bacteria</taxon>
        <taxon>Pseudomonadati</taxon>
        <taxon>Bacteroidota</taxon>
        <taxon>Cytophagia</taxon>
        <taxon>Cytophagales</taxon>
        <taxon>Leadbetterellaceae</taxon>
        <taxon>Emticicia</taxon>
    </lineage>
</organism>
<dbReference type="SUPFAM" id="SSF53623">
    <property type="entry name" value="MurD-like peptide ligases, catalytic domain"/>
    <property type="match status" value="1"/>
</dbReference>
<dbReference type="OrthoDB" id="9801978at2"/>
<dbReference type="Proteomes" id="UP000293162">
    <property type="component" value="Unassembled WGS sequence"/>
</dbReference>
<evidence type="ECO:0000313" key="15">
    <source>
        <dbReference type="EMBL" id="RYU95642.1"/>
    </source>
</evidence>
<keyword evidence="1 10" id="KW-0963">Cytoplasm</keyword>
<dbReference type="GO" id="GO:0071555">
    <property type="term" value="P:cell wall organization"/>
    <property type="evidence" value="ECO:0007669"/>
    <property type="project" value="UniProtKB-KW"/>
</dbReference>
<dbReference type="Gene3D" id="3.40.1390.10">
    <property type="entry name" value="MurE/MurF, N-terminal domain"/>
    <property type="match status" value="1"/>
</dbReference>
<evidence type="ECO:0000256" key="6">
    <source>
        <dbReference type="ARBA" id="ARBA00022960"/>
    </source>
</evidence>
<keyword evidence="6 10" id="KW-0133">Cell shape</keyword>
<dbReference type="AlphaFoldDB" id="A0A4Q5M0H4"/>
<evidence type="ECO:0000256" key="9">
    <source>
        <dbReference type="ARBA" id="ARBA00023316"/>
    </source>
</evidence>
<keyword evidence="2 10" id="KW-0436">Ligase</keyword>
<dbReference type="GO" id="GO:0005737">
    <property type="term" value="C:cytoplasm"/>
    <property type="evidence" value="ECO:0007669"/>
    <property type="project" value="UniProtKB-SubCell"/>
</dbReference>
<dbReference type="InterPro" id="IPR004101">
    <property type="entry name" value="Mur_ligase_C"/>
</dbReference>
<comment type="similarity">
    <text evidence="10">Belongs to the MurCDEF family. MurF subfamily.</text>
</comment>
<dbReference type="InterPro" id="IPR036565">
    <property type="entry name" value="Mur-like_cat_sf"/>
</dbReference>
<dbReference type="InterPro" id="IPR036615">
    <property type="entry name" value="Mur_ligase_C_dom_sf"/>
</dbReference>
<evidence type="ECO:0000313" key="16">
    <source>
        <dbReference type="Proteomes" id="UP000293162"/>
    </source>
</evidence>
<keyword evidence="3 10" id="KW-0132">Cell division</keyword>
<feature type="binding site" evidence="10">
    <location>
        <begin position="97"/>
        <end position="103"/>
    </location>
    <ligand>
        <name>ATP</name>
        <dbReference type="ChEBI" id="CHEBI:30616"/>
    </ligand>
</feature>
<evidence type="ECO:0000256" key="7">
    <source>
        <dbReference type="ARBA" id="ARBA00022984"/>
    </source>
</evidence>
<dbReference type="Gene3D" id="3.90.190.20">
    <property type="entry name" value="Mur ligase, C-terminal domain"/>
    <property type="match status" value="1"/>
</dbReference>
<keyword evidence="9 10" id="KW-0961">Cell wall biogenesis/degradation</keyword>
<accession>A0A4Q5M0H4</accession>
<dbReference type="Pfam" id="PF02875">
    <property type="entry name" value="Mur_ligase_C"/>
    <property type="match status" value="1"/>
</dbReference>
<dbReference type="InterPro" id="IPR035911">
    <property type="entry name" value="MurE/MurF_N"/>
</dbReference>
<dbReference type="Pfam" id="PF08245">
    <property type="entry name" value="Mur_ligase_M"/>
    <property type="match status" value="1"/>
</dbReference>
<feature type="domain" description="Mur ligase N-terminal catalytic" evidence="12">
    <location>
        <begin position="14"/>
        <end position="60"/>
    </location>
</feature>
<name>A0A4Q5M0H4_9BACT</name>
<evidence type="ECO:0000256" key="3">
    <source>
        <dbReference type="ARBA" id="ARBA00022618"/>
    </source>
</evidence>
<dbReference type="InterPro" id="IPR005863">
    <property type="entry name" value="UDP-N-AcMur_synth"/>
</dbReference>
<sequence>MSIAEIYEKFKTCTGVSTDTRKIDEGVMFFALKGAQFNANEFAREALEKGAKYVVIDEAQYATDPACILVNDVLYTLQKLANYHRQQFSIPLIGLTGSNGKTTSKELVAAVLSKKYKTYYTKGNLNNHIGVPLTILALDDSYEIAVIEMGANHQGEIRDLCNICEPTHGFITNVGKAHLEGFGGVEGVKKGKGELYDFLVKSGATVFLNAKNEALVGMAQSRKFNQTVEYLKDNKIVLVKDSPIVVFSTQEPNRDPHTYTTNLPGWYNFENIAAALAIGNFFGVSVKDASEAVSAYNPDNNRSQIIQKGTNSILLDAYNANPSSMSAAIQNFINLKTDKGKIVILGDMLELGDEAPAEHKAIGELVAKGDFALVVLAGKLMASALEPLPKAYYFPDKFSLHNWLLDKQIQNSFILIKGSRGMGLESTLQCFA</sequence>
<comment type="pathway">
    <text evidence="10 11">Cell wall biogenesis; peptidoglycan biosynthesis.</text>
</comment>
<evidence type="ECO:0000256" key="2">
    <source>
        <dbReference type="ARBA" id="ARBA00022598"/>
    </source>
</evidence>
<comment type="caution">
    <text evidence="15">The sequence shown here is derived from an EMBL/GenBank/DDBJ whole genome shotgun (WGS) entry which is preliminary data.</text>
</comment>
<evidence type="ECO:0000259" key="12">
    <source>
        <dbReference type="Pfam" id="PF01225"/>
    </source>
</evidence>
<comment type="function">
    <text evidence="10 11">Involved in cell wall formation. Catalyzes the final step in the synthesis of UDP-N-acetylmuramoyl-pentapeptide, the precursor of murein.</text>
</comment>
<evidence type="ECO:0000256" key="8">
    <source>
        <dbReference type="ARBA" id="ARBA00023306"/>
    </source>
</evidence>
<proteinExistence type="inferred from homology"/>
<dbReference type="Gene3D" id="3.40.1190.10">
    <property type="entry name" value="Mur-like, catalytic domain"/>
    <property type="match status" value="1"/>
</dbReference>
<dbReference type="EC" id="6.3.2.10" evidence="10 11"/>
<evidence type="ECO:0000256" key="11">
    <source>
        <dbReference type="RuleBase" id="RU004136"/>
    </source>
</evidence>
<dbReference type="GO" id="GO:0005524">
    <property type="term" value="F:ATP binding"/>
    <property type="evidence" value="ECO:0007669"/>
    <property type="project" value="UniProtKB-UniRule"/>
</dbReference>
<keyword evidence="7 10" id="KW-0573">Peptidoglycan synthesis</keyword>
<dbReference type="NCBIfam" id="TIGR01143">
    <property type="entry name" value="murF"/>
    <property type="match status" value="1"/>
</dbReference>
<keyword evidence="8 10" id="KW-0131">Cell cycle</keyword>